<feature type="compositionally biased region" description="Acidic residues" evidence="1">
    <location>
        <begin position="110"/>
        <end position="131"/>
    </location>
</feature>
<feature type="compositionally biased region" description="Basic residues" evidence="1">
    <location>
        <begin position="146"/>
        <end position="160"/>
    </location>
</feature>
<evidence type="ECO:0000256" key="1">
    <source>
        <dbReference type="SAM" id="MobiDB-lite"/>
    </source>
</evidence>
<organism evidence="2 3">
    <name type="scientific">Laceyella tengchongensis</name>
    <dbReference type="NCBI Taxonomy" id="574699"/>
    <lineage>
        <taxon>Bacteria</taxon>
        <taxon>Bacillati</taxon>
        <taxon>Bacillota</taxon>
        <taxon>Bacilli</taxon>
        <taxon>Bacillales</taxon>
        <taxon>Thermoactinomycetaceae</taxon>
        <taxon>Laceyella</taxon>
    </lineage>
</organism>
<comment type="caution">
    <text evidence="2">The sequence shown here is derived from an EMBL/GenBank/DDBJ whole genome shotgun (WGS) entry which is preliminary data.</text>
</comment>
<accession>A0AA46AE35</accession>
<keyword evidence="3" id="KW-1185">Reference proteome</keyword>
<gene>
    <name evidence="2" type="ORF">SAMN06265361_102146</name>
</gene>
<dbReference type="Proteomes" id="UP001157946">
    <property type="component" value="Unassembled WGS sequence"/>
</dbReference>
<sequence>MKKKHPKKNVMNKRALRTQNLEKPAFGFIDEFPWEEAGAMGESKPSSNQGFSEYMADGWEEDWIFGGGWEPNHEMPTPMEVDKKRKGDGKKKKFSPYAESSEPTSRLEEVEWPDFSELAADDLDTQSDVEECPPGFDELSQIRLSQRSKKTKARRGKVKA</sequence>
<reference evidence="2" key="1">
    <citation type="submission" date="2017-05" db="EMBL/GenBank/DDBJ databases">
        <authorList>
            <person name="Varghese N."/>
            <person name="Submissions S."/>
        </authorList>
    </citation>
    <scope>NUCLEOTIDE SEQUENCE</scope>
    <source>
        <strain evidence="2">DSM 45262</strain>
    </source>
</reference>
<feature type="region of interest" description="Disordered" evidence="1">
    <location>
        <begin position="65"/>
        <end position="160"/>
    </location>
</feature>
<name>A0AA46AE35_9BACL</name>
<dbReference type="AlphaFoldDB" id="A0AA46AE35"/>
<dbReference type="RefSeq" id="WP_102992807.1">
    <property type="nucleotide sequence ID" value="NZ_FXTU01000002.1"/>
</dbReference>
<dbReference type="EMBL" id="FXTU01000002">
    <property type="protein sequence ID" value="SMP10000.1"/>
    <property type="molecule type" value="Genomic_DNA"/>
</dbReference>
<protein>
    <submittedName>
        <fullName evidence="2">Uncharacterized protein</fullName>
    </submittedName>
</protein>
<evidence type="ECO:0000313" key="3">
    <source>
        <dbReference type="Proteomes" id="UP001157946"/>
    </source>
</evidence>
<evidence type="ECO:0000313" key="2">
    <source>
        <dbReference type="EMBL" id="SMP10000.1"/>
    </source>
</evidence>
<proteinExistence type="predicted"/>